<dbReference type="OMA" id="HCEDQWN"/>
<organism evidence="4 5">
    <name type="scientific">Cajanus cajan</name>
    <name type="common">Pigeon pea</name>
    <name type="synonym">Cajanus indicus</name>
    <dbReference type="NCBI Taxonomy" id="3821"/>
    <lineage>
        <taxon>Eukaryota</taxon>
        <taxon>Viridiplantae</taxon>
        <taxon>Streptophyta</taxon>
        <taxon>Embryophyta</taxon>
        <taxon>Tracheophyta</taxon>
        <taxon>Spermatophyta</taxon>
        <taxon>Magnoliopsida</taxon>
        <taxon>eudicotyledons</taxon>
        <taxon>Gunneridae</taxon>
        <taxon>Pentapetalae</taxon>
        <taxon>rosids</taxon>
        <taxon>fabids</taxon>
        <taxon>Fabales</taxon>
        <taxon>Fabaceae</taxon>
        <taxon>Papilionoideae</taxon>
        <taxon>50 kb inversion clade</taxon>
        <taxon>NPAAA clade</taxon>
        <taxon>indigoferoid/millettioid clade</taxon>
        <taxon>Phaseoleae</taxon>
        <taxon>Cajanus</taxon>
    </lineage>
</organism>
<dbReference type="InterPro" id="IPR033334">
    <property type="entry name" value="LNG1/2"/>
</dbReference>
<feature type="compositionally biased region" description="Basic and acidic residues" evidence="1">
    <location>
        <begin position="735"/>
        <end position="756"/>
    </location>
</feature>
<feature type="compositionally biased region" description="Polar residues" evidence="1">
    <location>
        <begin position="386"/>
        <end position="402"/>
    </location>
</feature>
<sequence length="1015" mass="112811">MAAKLLHSLADDNPDLQKQIGCMTGIFQLFDRNHIITARRISQKRLPSGNSHFSDGSLERDSDNIHHRQTSTDTNLNKGVNERQRISTESSRASFSSCSSSVSSLDCKAEADAPFDRILFPETPSRDVVMNQPTISPHFGCQSLDLRDVVKDSMYREARDGKQSVPIDLKESIRVLAKLREAPWYHAETKEPPRSSHEVKDGHWHSISKDAPWFAYEGKEISRLSFESRDTIKSTPKLKELPRLSLDSKEGSLRTYSSDSKPSHLSRNIYSGTSTSNDKFSIPQQSSATPSRPPSVVAKLMGLEALPDSSLAVDTQSSSTEAYSAQDNGQFPRSSKNGLTRPLRISNSPKISLKDPTSPRRKNPDLVMKPISSSRVPIEPAPWKQQEGNRSSQKPSLRTSKASARAPESFPSVYSEIEKRLKDLEFKQSGKDLRALKQILEAMQEKGLLESRKEEEAPNVVGSQSVYEPKTTNQIQNTRVIPISGLSGSQKHQNGGVCLDNKTGTSATRVAKDQSPRNNHRDVSASSTDKKAGSSKSTRSVQSQARSQQLPKENNQNSVKHSGSVSPRLQQKKLDLEKRSRPPAPPSDSSKPRRQSGKKAPELGSPGGKLRPKTLNLQHSDEQLSEISNESYSRSLSCQGDEISLQSDSLTVYSKMDMEVTSSLQSVEIDDSQSPSLKAVKQLISETVQKKSTTRLDEDETVAELATDAPEHPSPISVLDGSVYRDDVPSPVKQISEDSKADDAQESKEDETKDQWDSVDSLSFNSAGSGEINRKKLQNIDHLVQKLRRLNSSHDEARIDYIASLCENTNPDHRYISEILLASGLLLRDLSSELMTFQLHSSGHPINPELFLVLEQTKASSLLPKEETGPGKDACMKLNKEKFHRKLIFDSVNEILGAKFGSSPEPWFQPNSNKLTKKTLSAQKLLKELCFEIEKIQAKKPECCFEDEDDGLKSILCEDVMHGLESWTDFHGYLPGVVLDVERLIFKDLVDEVVIGESAGLRLKPSVRRRKLFGK</sequence>
<dbReference type="PANTHER" id="PTHR31680:SF4">
    <property type="entry name" value="LONGIFOLIA PROTEIN"/>
    <property type="match status" value="1"/>
</dbReference>
<protein>
    <recommendedName>
        <fullName evidence="6">Protein LONGIFOLIA 2</fullName>
    </recommendedName>
</protein>
<keyword evidence="5" id="KW-1185">Reference proteome</keyword>
<feature type="domain" description="DUF3741" evidence="3">
    <location>
        <begin position="291"/>
        <end position="310"/>
    </location>
</feature>
<evidence type="ECO:0008006" key="6">
    <source>
        <dbReference type="Google" id="ProtNLM"/>
    </source>
</evidence>
<feature type="region of interest" description="Disordered" evidence="1">
    <location>
        <begin position="687"/>
        <end position="761"/>
    </location>
</feature>
<dbReference type="Gramene" id="C.cajan_44574.t">
    <property type="protein sequence ID" value="C.cajan_44574.t"/>
    <property type="gene ID" value="C.cajan_44574"/>
</dbReference>
<evidence type="ECO:0000313" key="5">
    <source>
        <dbReference type="Proteomes" id="UP000075243"/>
    </source>
</evidence>
<dbReference type="PANTHER" id="PTHR31680">
    <property type="entry name" value="LONGIFOLIA PROTEIN"/>
    <property type="match status" value="1"/>
</dbReference>
<reference evidence="4" key="1">
    <citation type="journal article" date="2012" name="Nat. Biotechnol.">
        <title>Draft genome sequence of pigeonpea (Cajanus cajan), an orphan legume crop of resource-poor farmers.</title>
        <authorList>
            <person name="Varshney R.K."/>
            <person name="Chen W."/>
            <person name="Li Y."/>
            <person name="Bharti A.K."/>
            <person name="Saxena R.K."/>
            <person name="Schlueter J.A."/>
            <person name="Donoghue M.T."/>
            <person name="Azam S."/>
            <person name="Fan G."/>
            <person name="Whaley A.M."/>
            <person name="Farmer A.D."/>
            <person name="Sheridan J."/>
            <person name="Iwata A."/>
            <person name="Tuteja R."/>
            <person name="Penmetsa R.V."/>
            <person name="Wu W."/>
            <person name="Upadhyaya H.D."/>
            <person name="Yang S.P."/>
            <person name="Shah T."/>
            <person name="Saxena K.B."/>
            <person name="Michael T."/>
            <person name="McCombie W.R."/>
            <person name="Yang B."/>
            <person name="Zhang G."/>
            <person name="Yang H."/>
            <person name="Wang J."/>
            <person name="Spillane C."/>
            <person name="Cook D.R."/>
            <person name="May G.D."/>
            <person name="Xu X."/>
            <person name="Jackson S.A."/>
        </authorList>
    </citation>
    <scope>NUCLEOTIDE SEQUENCE [LARGE SCALE GENOMIC DNA]</scope>
</reference>
<evidence type="ECO:0000256" key="1">
    <source>
        <dbReference type="SAM" id="MobiDB-lite"/>
    </source>
</evidence>
<feature type="compositionally biased region" description="Basic and acidic residues" evidence="1">
    <location>
        <begin position="243"/>
        <end position="252"/>
    </location>
</feature>
<dbReference type="Proteomes" id="UP000075243">
    <property type="component" value="Unassembled WGS sequence"/>
</dbReference>
<feature type="region of interest" description="Disordered" evidence="1">
    <location>
        <begin position="41"/>
        <end position="92"/>
    </location>
</feature>
<dbReference type="InterPro" id="IPR025486">
    <property type="entry name" value="DUF4378"/>
</dbReference>
<feature type="compositionally biased region" description="Polar residues" evidence="1">
    <location>
        <begin position="312"/>
        <end position="338"/>
    </location>
</feature>
<name>A0A151QQN4_CAJCA</name>
<dbReference type="Pfam" id="PF14309">
    <property type="entry name" value="DUF4378"/>
    <property type="match status" value="1"/>
</dbReference>
<dbReference type="AlphaFoldDB" id="A0A151QQN4"/>
<feature type="compositionally biased region" description="Polar residues" evidence="1">
    <location>
        <begin position="254"/>
        <end position="290"/>
    </location>
</feature>
<feature type="region of interest" description="Disordered" evidence="1">
    <location>
        <begin position="485"/>
        <end position="633"/>
    </location>
</feature>
<evidence type="ECO:0000259" key="2">
    <source>
        <dbReference type="Pfam" id="PF14309"/>
    </source>
</evidence>
<feature type="region of interest" description="Disordered" evidence="1">
    <location>
        <begin position="309"/>
        <end position="409"/>
    </location>
</feature>
<feature type="compositionally biased region" description="Polar residues" evidence="1">
    <location>
        <begin position="534"/>
        <end position="569"/>
    </location>
</feature>
<dbReference type="Pfam" id="PF14383">
    <property type="entry name" value="VARLMGL"/>
    <property type="match status" value="1"/>
</dbReference>
<evidence type="ECO:0000259" key="3">
    <source>
        <dbReference type="Pfam" id="PF14383"/>
    </source>
</evidence>
<dbReference type="EMBL" id="KQ485218">
    <property type="protein sequence ID" value="KYP32564.1"/>
    <property type="molecule type" value="Genomic_DNA"/>
</dbReference>
<proteinExistence type="predicted"/>
<feature type="region of interest" description="Disordered" evidence="1">
    <location>
        <begin position="243"/>
        <end position="294"/>
    </location>
</feature>
<dbReference type="InterPro" id="IPR032795">
    <property type="entry name" value="DUF3741-assoc"/>
</dbReference>
<dbReference type="STRING" id="3821.A0A151QQN4"/>
<accession>A0A151QQN4</accession>
<feature type="compositionally biased region" description="Basic and acidic residues" evidence="1">
    <location>
        <begin position="57"/>
        <end position="66"/>
    </location>
</feature>
<evidence type="ECO:0000313" key="4">
    <source>
        <dbReference type="EMBL" id="KYP32564.1"/>
    </source>
</evidence>
<gene>
    <name evidence="4" type="ORF">KK1_046726</name>
</gene>
<feature type="compositionally biased region" description="Basic and acidic residues" evidence="1">
    <location>
        <begin position="510"/>
        <end position="532"/>
    </location>
</feature>
<feature type="domain" description="DUF4378" evidence="2">
    <location>
        <begin position="812"/>
        <end position="992"/>
    </location>
</feature>
<dbReference type="GO" id="GO:0051513">
    <property type="term" value="P:regulation of monopolar cell growth"/>
    <property type="evidence" value="ECO:0007669"/>
    <property type="project" value="InterPro"/>
</dbReference>